<comment type="caution">
    <text evidence="2">The sequence shown here is derived from an EMBL/GenBank/DDBJ whole genome shotgun (WGS) entry which is preliminary data.</text>
</comment>
<feature type="region of interest" description="Disordered" evidence="1">
    <location>
        <begin position="1"/>
        <end position="50"/>
    </location>
</feature>
<dbReference type="AlphaFoldDB" id="A0A2T0U4W2"/>
<dbReference type="OrthoDB" id="252872at2"/>
<protein>
    <submittedName>
        <fullName evidence="2">Heme oxygenase-like protein</fullName>
    </submittedName>
</protein>
<dbReference type="Gene3D" id="1.20.910.10">
    <property type="entry name" value="Heme oxygenase-like"/>
    <property type="match status" value="1"/>
</dbReference>
<dbReference type="Proteomes" id="UP000237822">
    <property type="component" value="Unassembled WGS sequence"/>
</dbReference>
<gene>
    <name evidence="2" type="ORF">BCF74_12927</name>
</gene>
<dbReference type="Pfam" id="PF14518">
    <property type="entry name" value="Haem_oxygenas_2"/>
    <property type="match status" value="1"/>
</dbReference>
<name>A0A2T0U4W2_9MICO</name>
<reference evidence="2 3" key="1">
    <citation type="submission" date="2018-03" db="EMBL/GenBank/DDBJ databases">
        <title>Genomic Encyclopedia of Archaeal and Bacterial Type Strains, Phase II (KMG-II): from individual species to whole genera.</title>
        <authorList>
            <person name="Goeker M."/>
        </authorList>
    </citation>
    <scope>NUCLEOTIDE SEQUENCE [LARGE SCALE GENOMIC DNA]</scope>
    <source>
        <strain evidence="2 3">ATCC BAA-1496</strain>
    </source>
</reference>
<dbReference type="SUPFAM" id="SSF48613">
    <property type="entry name" value="Heme oxygenase-like"/>
    <property type="match status" value="1"/>
</dbReference>
<evidence type="ECO:0000256" key="1">
    <source>
        <dbReference type="SAM" id="MobiDB-lite"/>
    </source>
</evidence>
<organism evidence="2 3">
    <name type="scientific">Knoellia remsis</name>
    <dbReference type="NCBI Taxonomy" id="407159"/>
    <lineage>
        <taxon>Bacteria</taxon>
        <taxon>Bacillati</taxon>
        <taxon>Actinomycetota</taxon>
        <taxon>Actinomycetes</taxon>
        <taxon>Micrococcales</taxon>
        <taxon>Intrasporangiaceae</taxon>
        <taxon>Knoellia</taxon>
    </lineage>
</organism>
<accession>A0A2T0U4W2</accession>
<dbReference type="InterPro" id="IPR016084">
    <property type="entry name" value="Haem_Oase-like_multi-hlx"/>
</dbReference>
<dbReference type="SMART" id="SM01236">
    <property type="entry name" value="Haem_oxygenase_2"/>
    <property type="match status" value="1"/>
</dbReference>
<dbReference type="RefSeq" id="WP_106298708.1">
    <property type="nucleotide sequence ID" value="NZ_PVTI01000029.1"/>
</dbReference>
<dbReference type="EMBL" id="PVTI01000029">
    <property type="protein sequence ID" value="PRY52956.1"/>
    <property type="molecule type" value="Genomic_DNA"/>
</dbReference>
<evidence type="ECO:0000313" key="2">
    <source>
        <dbReference type="EMBL" id="PRY52956.1"/>
    </source>
</evidence>
<sequence length="373" mass="39881">MSTTLPARSQASSGPATVRTVQPGAPVPPAQPAAARATERATAPALPQPRGPISQAVIEHCAGTGGDAPWSTARDVDAYGEDLHLALYVLYELHYRGFAGVDPELEWDLDLVALRLELEKAFLARLRRDTDADAVEALDETDLRALLDEEVDTLLTEVVGAPSVSRHLMTVGTLEQFREYVTHRSAYHLKEADPQLLVVPRIEGPAKSGLMTVQHDEYGSGRASAMHSELFAAMMRELGLDAGYGALVDRVSGTVLAEVNLMSMTGLHRSLRGASVGQFAVIELTSSPGSARLVKAAQRLGCGPATEYYYAEHVEADAVHEQILRRDVLAPLVEAEPEIAADIVFGIRASGLLATRFGDAVLGAWADGRSSLG</sequence>
<evidence type="ECO:0000313" key="3">
    <source>
        <dbReference type="Proteomes" id="UP000237822"/>
    </source>
</evidence>
<proteinExistence type="predicted"/>
<feature type="compositionally biased region" description="Low complexity" evidence="1">
    <location>
        <begin position="32"/>
        <end position="45"/>
    </location>
</feature>
<keyword evidence="3" id="KW-1185">Reference proteome</keyword>
<feature type="compositionally biased region" description="Polar residues" evidence="1">
    <location>
        <begin position="1"/>
        <end position="15"/>
    </location>
</feature>